<protein>
    <submittedName>
        <fullName evidence="1">Uncharacterized protein</fullName>
    </submittedName>
</protein>
<evidence type="ECO:0000313" key="1">
    <source>
        <dbReference type="EMBL" id="MBJ7599978.1"/>
    </source>
</evidence>
<sequence>MAFALLGLTACGQLDTSAVEQQRVQLKSTVAEASFLADGTAHSEFTAPFVRARAGELSDDATNIQSGLADSQVAAPARAKAARLREAARLLAGAMDRLRASPGDPRLAAGLSAQLKQAQAALDAA</sequence>
<reference evidence="1" key="1">
    <citation type="submission" date="2020-10" db="EMBL/GenBank/DDBJ databases">
        <title>Ca. Dormibacterota MAGs.</title>
        <authorList>
            <person name="Montgomery K."/>
        </authorList>
    </citation>
    <scope>NUCLEOTIDE SEQUENCE [LARGE SCALE GENOMIC DNA]</scope>
    <source>
        <strain evidence="1">SC8812_S17_10</strain>
    </source>
</reference>
<comment type="caution">
    <text evidence="1">The sequence shown here is derived from an EMBL/GenBank/DDBJ whole genome shotgun (WGS) entry which is preliminary data.</text>
</comment>
<name>A0A934KCN3_9BACT</name>
<accession>A0A934KCN3</accession>
<proteinExistence type="predicted"/>
<evidence type="ECO:0000313" key="2">
    <source>
        <dbReference type="Proteomes" id="UP000612893"/>
    </source>
</evidence>
<dbReference type="Proteomes" id="UP000612893">
    <property type="component" value="Unassembled WGS sequence"/>
</dbReference>
<dbReference type="EMBL" id="JAEKNR010000178">
    <property type="protein sequence ID" value="MBJ7599978.1"/>
    <property type="molecule type" value="Genomic_DNA"/>
</dbReference>
<organism evidence="1 2">
    <name type="scientific">Candidatus Nephthysia bennettiae</name>
    <dbReference type="NCBI Taxonomy" id="3127016"/>
    <lineage>
        <taxon>Bacteria</taxon>
        <taxon>Bacillati</taxon>
        <taxon>Candidatus Dormiibacterota</taxon>
        <taxon>Candidatus Dormibacteria</taxon>
        <taxon>Candidatus Dormibacterales</taxon>
        <taxon>Candidatus Dormibacteraceae</taxon>
        <taxon>Candidatus Nephthysia</taxon>
    </lineage>
</organism>
<keyword evidence="2" id="KW-1185">Reference proteome</keyword>
<dbReference type="AlphaFoldDB" id="A0A934KCN3"/>
<gene>
    <name evidence="1" type="ORF">JF922_18110</name>
</gene>